<feature type="domain" description="C2H2-type" evidence="12">
    <location>
        <begin position="327"/>
        <end position="355"/>
    </location>
</feature>
<evidence type="ECO:0000256" key="8">
    <source>
        <dbReference type="ARBA" id="ARBA00023163"/>
    </source>
</evidence>
<dbReference type="InterPro" id="IPR013087">
    <property type="entry name" value="Znf_C2H2_type"/>
</dbReference>
<protein>
    <submittedName>
        <fullName evidence="13">Zinc finger protein 84</fullName>
    </submittedName>
</protein>
<evidence type="ECO:0000313" key="14">
    <source>
        <dbReference type="Proteomes" id="UP000198287"/>
    </source>
</evidence>
<evidence type="ECO:0000256" key="2">
    <source>
        <dbReference type="ARBA" id="ARBA00022723"/>
    </source>
</evidence>
<feature type="region of interest" description="Disordered" evidence="11">
    <location>
        <begin position="93"/>
        <end position="130"/>
    </location>
</feature>
<keyword evidence="2" id="KW-0479">Metal-binding</keyword>
<dbReference type="PROSITE" id="PS00028">
    <property type="entry name" value="ZINC_FINGER_C2H2_1"/>
    <property type="match status" value="8"/>
</dbReference>
<keyword evidence="6" id="KW-0805">Transcription regulation</keyword>
<keyword evidence="9" id="KW-0539">Nucleus</keyword>
<name>A0A226DKJ6_FOLCA</name>
<feature type="domain" description="C2H2-type" evidence="12">
    <location>
        <begin position="270"/>
        <end position="297"/>
    </location>
</feature>
<dbReference type="AlphaFoldDB" id="A0A226DKJ6"/>
<evidence type="ECO:0000256" key="10">
    <source>
        <dbReference type="PROSITE-ProRule" id="PRU00042"/>
    </source>
</evidence>
<gene>
    <name evidence="13" type="ORF">Fcan01_19465</name>
</gene>
<feature type="domain" description="C2H2-type" evidence="12">
    <location>
        <begin position="298"/>
        <end position="325"/>
    </location>
</feature>
<feature type="domain" description="C2H2-type" evidence="12">
    <location>
        <begin position="232"/>
        <end position="259"/>
    </location>
</feature>
<dbReference type="PANTHER" id="PTHR23234">
    <property type="entry name" value="ZNF44 PROTEIN"/>
    <property type="match status" value="1"/>
</dbReference>
<feature type="domain" description="C2H2-type" evidence="12">
    <location>
        <begin position="138"/>
        <end position="165"/>
    </location>
</feature>
<dbReference type="InterPro" id="IPR050758">
    <property type="entry name" value="Znf_C2H2-type"/>
</dbReference>
<dbReference type="SUPFAM" id="SSF57667">
    <property type="entry name" value="beta-beta-alpha zinc fingers"/>
    <property type="match status" value="5"/>
</dbReference>
<keyword evidence="7" id="KW-0238">DNA-binding</keyword>
<feature type="domain" description="C2H2-type" evidence="12">
    <location>
        <begin position="166"/>
        <end position="193"/>
    </location>
</feature>
<dbReference type="GO" id="GO:0008270">
    <property type="term" value="F:zinc ion binding"/>
    <property type="evidence" value="ECO:0007669"/>
    <property type="project" value="UniProtKB-KW"/>
</dbReference>
<feature type="compositionally biased region" description="Basic residues" evidence="11">
    <location>
        <begin position="19"/>
        <end position="30"/>
    </location>
</feature>
<feature type="domain" description="C2H2-type" evidence="12">
    <location>
        <begin position="356"/>
        <end position="384"/>
    </location>
</feature>
<keyword evidence="3" id="KW-0677">Repeat</keyword>
<dbReference type="Proteomes" id="UP000198287">
    <property type="component" value="Unassembled WGS sequence"/>
</dbReference>
<evidence type="ECO:0000256" key="6">
    <source>
        <dbReference type="ARBA" id="ARBA00023015"/>
    </source>
</evidence>
<accession>A0A226DKJ6</accession>
<dbReference type="InterPro" id="IPR036236">
    <property type="entry name" value="Znf_C2H2_sf"/>
</dbReference>
<evidence type="ECO:0000256" key="11">
    <source>
        <dbReference type="SAM" id="MobiDB-lite"/>
    </source>
</evidence>
<dbReference type="GO" id="GO:0003677">
    <property type="term" value="F:DNA binding"/>
    <property type="evidence" value="ECO:0007669"/>
    <property type="project" value="UniProtKB-KW"/>
</dbReference>
<proteinExistence type="predicted"/>
<sequence length="397" mass="45496">MERGGETLSRPYGPGAFTSRKRAERRKVKKAERPLKIVEEPETQGKFEEGFASGRISEQNETDGMEVNKTQRKLVGGQKALVPTMEKIDKGLRFQENRRFSPTSVQPARDDNHAQSLATNDRLSKTKKEREQSSLFHEKCPHCEKVFFTRHHFTDHVNAHEGRKNHACPICKKKFTTKGHLTAHLFVHLSGEERAEVAQGWRHGCYFCSKRFKKPFDLSRHLVVHTKEKLGGRCRICRKTFSSKRALTSHRFLHLSEDEKVTLVKQGPSRECLFCQKKFPDNRTYHRHLVSHTKEKPFPCDQCGALFGLKSNLTMHAPIHSADPRPFKCTECGHAFTQKANLVTHKKTVHWRLKNFACPDCAKKFGTKGAMVQHLKGVHAKIRHPCPHCGKPILGYI</sequence>
<dbReference type="PANTHER" id="PTHR23234:SF10">
    <property type="entry name" value="RIKEN CDNA 6720489N17 GENE-RELATED"/>
    <property type="match status" value="1"/>
</dbReference>
<keyword evidence="14" id="KW-1185">Reference proteome</keyword>
<keyword evidence="5" id="KW-0862">Zinc</keyword>
<evidence type="ECO:0000256" key="5">
    <source>
        <dbReference type="ARBA" id="ARBA00022833"/>
    </source>
</evidence>
<comment type="subcellular location">
    <subcellularLocation>
        <location evidence="1">Nucleus</location>
    </subcellularLocation>
</comment>
<dbReference type="STRING" id="158441.A0A226DKJ6"/>
<dbReference type="GO" id="GO:0005634">
    <property type="term" value="C:nucleus"/>
    <property type="evidence" value="ECO:0007669"/>
    <property type="project" value="UniProtKB-SubCell"/>
</dbReference>
<evidence type="ECO:0000256" key="9">
    <source>
        <dbReference type="ARBA" id="ARBA00023242"/>
    </source>
</evidence>
<keyword evidence="4 10" id="KW-0863">Zinc-finger</keyword>
<evidence type="ECO:0000256" key="7">
    <source>
        <dbReference type="ARBA" id="ARBA00023125"/>
    </source>
</evidence>
<evidence type="ECO:0000256" key="4">
    <source>
        <dbReference type="ARBA" id="ARBA00022771"/>
    </source>
</evidence>
<evidence type="ECO:0000256" key="1">
    <source>
        <dbReference type="ARBA" id="ARBA00004123"/>
    </source>
</evidence>
<dbReference type="Pfam" id="PF00096">
    <property type="entry name" value="zf-C2H2"/>
    <property type="match status" value="3"/>
</dbReference>
<evidence type="ECO:0000259" key="12">
    <source>
        <dbReference type="PROSITE" id="PS50157"/>
    </source>
</evidence>
<keyword evidence="8" id="KW-0804">Transcription</keyword>
<dbReference type="EMBL" id="LNIX01000017">
    <property type="protein sequence ID" value="OXA45753.1"/>
    <property type="molecule type" value="Genomic_DNA"/>
</dbReference>
<organism evidence="13 14">
    <name type="scientific">Folsomia candida</name>
    <name type="common">Springtail</name>
    <dbReference type="NCBI Taxonomy" id="158441"/>
    <lineage>
        <taxon>Eukaryota</taxon>
        <taxon>Metazoa</taxon>
        <taxon>Ecdysozoa</taxon>
        <taxon>Arthropoda</taxon>
        <taxon>Hexapoda</taxon>
        <taxon>Collembola</taxon>
        <taxon>Entomobryomorpha</taxon>
        <taxon>Isotomoidea</taxon>
        <taxon>Isotomidae</taxon>
        <taxon>Proisotominae</taxon>
        <taxon>Folsomia</taxon>
    </lineage>
</organism>
<feature type="region of interest" description="Disordered" evidence="11">
    <location>
        <begin position="1"/>
        <end position="65"/>
    </location>
</feature>
<dbReference type="PROSITE" id="PS50157">
    <property type="entry name" value="ZINC_FINGER_C2H2_2"/>
    <property type="match status" value="8"/>
</dbReference>
<feature type="domain" description="C2H2-type" evidence="12">
    <location>
        <begin position="203"/>
        <end position="230"/>
    </location>
</feature>
<dbReference type="FunFam" id="3.30.160.60:FF:000322">
    <property type="entry name" value="GDNF-inducible zinc finger protein 1"/>
    <property type="match status" value="2"/>
</dbReference>
<dbReference type="OMA" id="KVNLATH"/>
<evidence type="ECO:0000313" key="13">
    <source>
        <dbReference type="EMBL" id="OXA45753.1"/>
    </source>
</evidence>
<dbReference type="OrthoDB" id="6077919at2759"/>
<dbReference type="SMART" id="SM00355">
    <property type="entry name" value="ZnF_C2H2"/>
    <property type="match status" value="8"/>
</dbReference>
<feature type="compositionally biased region" description="Basic and acidic residues" evidence="11">
    <location>
        <begin position="31"/>
        <end position="49"/>
    </location>
</feature>
<dbReference type="Gene3D" id="3.30.160.60">
    <property type="entry name" value="Classic Zinc Finger"/>
    <property type="match status" value="6"/>
</dbReference>
<reference evidence="13 14" key="1">
    <citation type="submission" date="2015-12" db="EMBL/GenBank/DDBJ databases">
        <title>The genome of Folsomia candida.</title>
        <authorList>
            <person name="Faddeeva A."/>
            <person name="Derks M.F."/>
            <person name="Anvar Y."/>
            <person name="Smit S."/>
            <person name="Van Straalen N."/>
            <person name="Roelofs D."/>
        </authorList>
    </citation>
    <scope>NUCLEOTIDE SEQUENCE [LARGE SCALE GENOMIC DNA]</scope>
    <source>
        <strain evidence="13 14">VU population</strain>
        <tissue evidence="13">Whole body</tissue>
    </source>
</reference>
<evidence type="ECO:0000256" key="3">
    <source>
        <dbReference type="ARBA" id="ARBA00022737"/>
    </source>
</evidence>
<comment type="caution">
    <text evidence="13">The sequence shown here is derived from an EMBL/GenBank/DDBJ whole genome shotgun (WGS) entry which is preliminary data.</text>
</comment>